<protein>
    <submittedName>
        <fullName evidence="2">Uncharacterized protein</fullName>
    </submittedName>
</protein>
<dbReference type="Proteomes" id="UP000620104">
    <property type="component" value="Unassembled WGS sequence"/>
</dbReference>
<feature type="region of interest" description="Disordered" evidence="1">
    <location>
        <begin position="450"/>
        <end position="484"/>
    </location>
</feature>
<organism evidence="2 3">
    <name type="scientific">Naganishia liquefaciens</name>
    <dbReference type="NCBI Taxonomy" id="104408"/>
    <lineage>
        <taxon>Eukaryota</taxon>
        <taxon>Fungi</taxon>
        <taxon>Dikarya</taxon>
        <taxon>Basidiomycota</taxon>
        <taxon>Agaricomycotina</taxon>
        <taxon>Tremellomycetes</taxon>
        <taxon>Filobasidiales</taxon>
        <taxon>Filobasidiaceae</taxon>
        <taxon>Naganishia</taxon>
    </lineage>
</organism>
<feature type="compositionally biased region" description="Low complexity" evidence="1">
    <location>
        <begin position="228"/>
        <end position="241"/>
    </location>
</feature>
<evidence type="ECO:0000313" key="2">
    <source>
        <dbReference type="EMBL" id="GHJ88181.1"/>
    </source>
</evidence>
<dbReference type="AlphaFoldDB" id="A0A8H3YI35"/>
<evidence type="ECO:0000313" key="3">
    <source>
        <dbReference type="Proteomes" id="UP000620104"/>
    </source>
</evidence>
<proteinExistence type="predicted"/>
<feature type="region of interest" description="Disordered" evidence="1">
    <location>
        <begin position="376"/>
        <end position="438"/>
    </location>
</feature>
<gene>
    <name evidence="2" type="ORF">NliqN6_4583</name>
</gene>
<feature type="region of interest" description="Disordered" evidence="1">
    <location>
        <begin position="221"/>
        <end position="241"/>
    </location>
</feature>
<name>A0A8H3YI35_9TREE</name>
<dbReference type="EMBL" id="BLZA01000030">
    <property type="protein sequence ID" value="GHJ88181.1"/>
    <property type="molecule type" value="Genomic_DNA"/>
</dbReference>
<sequence length="587" mass="64441">MDKIAFPSAEALQRTRPRSWYEVIAGTQLPPSRGLWAENYRSSNRNRCEALDRLDGLCGKAEVDEELFKNLVERELDRIGSLDVGSDILPETPPRRVGPANCCGAHEQTPEKETPSHRARTSAETLSPLGTVLLTPTTSEMATTTAVQGKSGASTEAVQEVGNLSRKPFGHHKADTSESLHHSKNDIFVDFTRFQKPVARIINYRHKEQTAENVYKTVYSSTGKGDSLRSPSSRSPDSCSLARHSPIECQVMPARFIAPFDPVATTSCLAIPIAMVPIKDVHGVSSAKMDQETTLVEAAVRRRSTGILVKAKPSMERLFRAFEVGLSKTSAVFGRRKRGDGKVALMADIVAYRAIDENEKPSTTTQKASYQSLGRSFSTSLLHRPPKRRSMDSGFSWSPKTWSGAPDAPANNATQSSASSSPRTIRRRPRLPDFRLSSLSHFKPKPTVEITASLSSSDHKRSDSEESWGNVASGKKQGGSTQHSDIVTSFRALNESRAEISHGIRRISTLRLLKDGSAWGAIKRMRSRKASCQNTVNSMATSTLESMSDLSNVSSYELCDMERKQGKQDARNGALAILEGRFASWTS</sequence>
<comment type="caution">
    <text evidence="2">The sequence shown here is derived from an EMBL/GenBank/DDBJ whole genome shotgun (WGS) entry which is preliminary data.</text>
</comment>
<keyword evidence="3" id="KW-1185">Reference proteome</keyword>
<reference evidence="2" key="1">
    <citation type="submission" date="2020-07" db="EMBL/GenBank/DDBJ databases">
        <title>Draft Genome Sequence of a Deep-Sea Yeast, Naganishia (Cryptococcus) liquefaciens strain N6.</title>
        <authorList>
            <person name="Han Y.W."/>
            <person name="Kajitani R."/>
            <person name="Morimoto H."/>
            <person name="Parhat M."/>
            <person name="Tsubouchi H."/>
            <person name="Bakenova O."/>
            <person name="Ogata M."/>
            <person name="Argunhan B."/>
            <person name="Aoki R."/>
            <person name="Kajiwara S."/>
            <person name="Itoh T."/>
            <person name="Iwasaki H."/>
        </authorList>
    </citation>
    <scope>NUCLEOTIDE SEQUENCE</scope>
    <source>
        <strain evidence="2">N6</strain>
    </source>
</reference>
<accession>A0A8H3YI35</accession>
<evidence type="ECO:0000256" key="1">
    <source>
        <dbReference type="SAM" id="MobiDB-lite"/>
    </source>
</evidence>